<dbReference type="CDD" id="cd07316">
    <property type="entry name" value="terB_like_DjlA"/>
    <property type="match status" value="1"/>
</dbReference>
<proteinExistence type="predicted"/>
<evidence type="ECO:0000259" key="3">
    <source>
        <dbReference type="PROSITE" id="PS50076"/>
    </source>
</evidence>
<dbReference type="OrthoDB" id="9782583at2"/>
<dbReference type="EMBL" id="FNNU01000001">
    <property type="protein sequence ID" value="SDW43535.1"/>
    <property type="molecule type" value="Genomic_DNA"/>
</dbReference>
<dbReference type="Pfam" id="PF05099">
    <property type="entry name" value="TerB"/>
    <property type="match status" value="1"/>
</dbReference>
<feature type="transmembrane region" description="Helical" evidence="2">
    <location>
        <begin position="12"/>
        <end position="40"/>
    </location>
</feature>
<name>A0A1H2TIM7_9PSED</name>
<reference evidence="5" key="1">
    <citation type="submission" date="2016-10" db="EMBL/GenBank/DDBJ databases">
        <authorList>
            <person name="Varghese N."/>
            <person name="Submissions S."/>
        </authorList>
    </citation>
    <scope>NUCLEOTIDE SEQUENCE [LARGE SCALE GENOMIC DNA]</scope>
    <source>
        <strain evidence="5">NRRL B-59562</strain>
    </source>
</reference>
<dbReference type="RefSeq" id="WP_090225091.1">
    <property type="nucleotide sequence ID" value="NZ_FNNU01000001.1"/>
</dbReference>
<dbReference type="Proteomes" id="UP000243778">
    <property type="component" value="Unassembled WGS sequence"/>
</dbReference>
<organism evidence="4 5">
    <name type="scientific">Pseudomonas kuykendallii</name>
    <dbReference type="NCBI Taxonomy" id="1007099"/>
    <lineage>
        <taxon>Bacteria</taxon>
        <taxon>Pseudomonadati</taxon>
        <taxon>Pseudomonadota</taxon>
        <taxon>Gammaproteobacteria</taxon>
        <taxon>Pseudomonadales</taxon>
        <taxon>Pseudomonadaceae</taxon>
        <taxon>Pseudomonas</taxon>
    </lineage>
</organism>
<dbReference type="Pfam" id="PF00226">
    <property type="entry name" value="DnaJ"/>
    <property type="match status" value="1"/>
</dbReference>
<dbReference type="InterPro" id="IPR036869">
    <property type="entry name" value="J_dom_sf"/>
</dbReference>
<keyword evidence="2" id="KW-0812">Transmembrane</keyword>
<protein>
    <submittedName>
        <fullName evidence="4">DnaJ like chaperone protein</fullName>
    </submittedName>
</protein>
<dbReference type="PRINTS" id="PR00625">
    <property type="entry name" value="JDOMAIN"/>
</dbReference>
<dbReference type="InterPro" id="IPR007791">
    <property type="entry name" value="DjlA_N"/>
</dbReference>
<keyword evidence="1" id="KW-0143">Chaperone</keyword>
<dbReference type="SUPFAM" id="SSF46565">
    <property type="entry name" value="Chaperone J-domain"/>
    <property type="match status" value="1"/>
</dbReference>
<dbReference type="SMART" id="SM00271">
    <property type="entry name" value="DnaJ"/>
    <property type="match status" value="1"/>
</dbReference>
<dbReference type="Gene3D" id="1.10.3680.10">
    <property type="entry name" value="TerB-like"/>
    <property type="match status" value="1"/>
</dbReference>
<keyword evidence="2" id="KW-0472">Membrane</keyword>
<evidence type="ECO:0000313" key="5">
    <source>
        <dbReference type="Proteomes" id="UP000243778"/>
    </source>
</evidence>
<evidence type="ECO:0000256" key="1">
    <source>
        <dbReference type="ARBA" id="ARBA00023186"/>
    </source>
</evidence>
<dbReference type="InterPro" id="IPR029024">
    <property type="entry name" value="TerB-like"/>
</dbReference>
<dbReference type="Gene3D" id="1.10.287.110">
    <property type="entry name" value="DnaJ domain"/>
    <property type="match status" value="1"/>
</dbReference>
<keyword evidence="5" id="KW-1185">Reference proteome</keyword>
<sequence length="268" mass="29641">MSSACSWRGAEVFFWPITFLGAGVGWAVASIPGALLGAVLGQVLDRRLKIDSWAGLRERLGGAALPPEELLFVLLGRLAKSEGRVLEVHIEQARAEMRRLGLDAAALKRAIAAFSRGKRDELGLRKPLMRLRGDQERVRELLRACWRMALADGKLGERERELILLWGRWLGLSAAEVEDLQQPRKKRAPGGVSPRTLNAYESALKLLGIPADSDLAVIKRAYRRLLSQHHPDKLAGGGASEAQVRQATEKTRELHAAYALVRERQGLR</sequence>
<dbReference type="PANTHER" id="PTHR24074">
    <property type="entry name" value="CO-CHAPERONE PROTEIN DJLA"/>
    <property type="match status" value="1"/>
</dbReference>
<dbReference type="InterPro" id="IPR050817">
    <property type="entry name" value="DjlA_DnaK_co-chaperone"/>
</dbReference>
<dbReference type="SUPFAM" id="SSF158682">
    <property type="entry name" value="TerB-like"/>
    <property type="match status" value="1"/>
</dbReference>
<accession>A0A1H2TIM7</accession>
<evidence type="ECO:0000256" key="2">
    <source>
        <dbReference type="SAM" id="Phobius"/>
    </source>
</evidence>
<gene>
    <name evidence="4" type="ORF">SAMN05216287_0993</name>
</gene>
<dbReference type="InterPro" id="IPR001623">
    <property type="entry name" value="DnaJ_domain"/>
</dbReference>
<dbReference type="AlphaFoldDB" id="A0A1H2TIM7"/>
<dbReference type="STRING" id="1007099.SAMN05216287_0993"/>
<feature type="domain" description="J" evidence="3">
    <location>
        <begin position="202"/>
        <end position="268"/>
    </location>
</feature>
<dbReference type="PROSITE" id="PS50076">
    <property type="entry name" value="DNAJ_2"/>
    <property type="match status" value="1"/>
</dbReference>
<keyword evidence="2" id="KW-1133">Transmembrane helix</keyword>
<evidence type="ECO:0000313" key="4">
    <source>
        <dbReference type="EMBL" id="SDW43535.1"/>
    </source>
</evidence>
<dbReference type="CDD" id="cd06257">
    <property type="entry name" value="DnaJ"/>
    <property type="match status" value="1"/>
</dbReference>